<dbReference type="PANTHER" id="PTHR42982">
    <property type="entry name" value="SEC-INDEPENDENT PROTEIN TRANSLOCASE PROTEIN TATA"/>
    <property type="match status" value="1"/>
</dbReference>
<evidence type="ECO:0000256" key="4">
    <source>
        <dbReference type="ARBA" id="ARBA00022692"/>
    </source>
</evidence>
<dbReference type="RefSeq" id="WP_122917964.1">
    <property type="nucleotide sequence ID" value="NZ_RHHQ01000008.1"/>
</dbReference>
<evidence type="ECO:0000256" key="1">
    <source>
        <dbReference type="ARBA" id="ARBA00004162"/>
    </source>
</evidence>
<keyword evidence="6 9" id="KW-1133">Transmembrane helix</keyword>
<comment type="similarity">
    <text evidence="9">Belongs to the TatA/E family.</text>
</comment>
<comment type="function">
    <text evidence="9">Part of the twin-arginine translocation (Tat) system that transports large folded proteins containing a characteristic twin-arginine motif in their signal peptide across membranes. TatA could form the protein-conducting channel of the Tat system.</text>
</comment>
<dbReference type="NCBIfam" id="TIGR01411">
    <property type="entry name" value="tatAE"/>
    <property type="match status" value="1"/>
</dbReference>
<name>A0A3M8DNN4_9BACL</name>
<dbReference type="Pfam" id="PF02416">
    <property type="entry name" value="TatA_B_E"/>
    <property type="match status" value="1"/>
</dbReference>
<protein>
    <recommendedName>
        <fullName evidence="9">Sec-independent protein translocase protein TatA</fullName>
    </recommendedName>
</protein>
<comment type="caution">
    <text evidence="10">The sequence shown here is derived from an EMBL/GenBank/DDBJ whole genome shotgun (WGS) entry which is preliminary data.</text>
</comment>
<feature type="transmembrane region" description="Helical" evidence="9">
    <location>
        <begin position="6"/>
        <end position="22"/>
    </location>
</feature>
<evidence type="ECO:0000313" key="10">
    <source>
        <dbReference type="EMBL" id="RNB89710.1"/>
    </source>
</evidence>
<reference evidence="10 11" key="1">
    <citation type="submission" date="2018-10" db="EMBL/GenBank/DDBJ databases">
        <title>Phylogenomics of Brevibacillus.</title>
        <authorList>
            <person name="Dunlap C."/>
        </authorList>
    </citation>
    <scope>NUCLEOTIDE SEQUENCE [LARGE SCALE GENOMIC DNA]</scope>
    <source>
        <strain evidence="10 11">JCM 15716</strain>
    </source>
</reference>
<dbReference type="NCBIfam" id="NF011430">
    <property type="entry name" value="PRK14861.1"/>
    <property type="match status" value="1"/>
</dbReference>
<dbReference type="Gene3D" id="1.20.5.3310">
    <property type="match status" value="1"/>
</dbReference>
<dbReference type="PANTHER" id="PTHR42982:SF1">
    <property type="entry name" value="SEC-INDEPENDENT PROTEIN TRANSLOCASE PROTEIN TATA"/>
    <property type="match status" value="1"/>
</dbReference>
<comment type="subcellular location">
    <subcellularLocation>
        <location evidence="1 9">Cell membrane</location>
        <topology evidence="1 9">Single-pass membrane protein</topology>
    </subcellularLocation>
</comment>
<evidence type="ECO:0000256" key="8">
    <source>
        <dbReference type="ARBA" id="ARBA00023136"/>
    </source>
</evidence>
<keyword evidence="5 9" id="KW-0653">Protein transport</keyword>
<dbReference type="GO" id="GO:0033281">
    <property type="term" value="C:TAT protein transport complex"/>
    <property type="evidence" value="ECO:0007669"/>
    <property type="project" value="UniProtKB-UniRule"/>
</dbReference>
<keyword evidence="11" id="KW-1185">Reference proteome</keyword>
<keyword evidence="3 9" id="KW-1003">Cell membrane</keyword>
<proteinExistence type="inferred from homology"/>
<gene>
    <name evidence="9 10" type="primary">tatA</name>
    <name evidence="10" type="ORF">EDM56_11065</name>
</gene>
<sequence>MLSSIGIPGLILILVIVLILFGPSKLPEIGKAVGRTLTEFKSATRELTKDEYEGKRAPVVPAETVAASPAKTDEIKSLS</sequence>
<keyword evidence="4 9" id="KW-0812">Transmembrane</keyword>
<comment type="subunit">
    <text evidence="9">Forms a complex with TatC.</text>
</comment>
<dbReference type="InterPro" id="IPR003369">
    <property type="entry name" value="TatA/B/E"/>
</dbReference>
<evidence type="ECO:0000313" key="11">
    <source>
        <dbReference type="Proteomes" id="UP000271031"/>
    </source>
</evidence>
<evidence type="ECO:0000256" key="9">
    <source>
        <dbReference type="HAMAP-Rule" id="MF_00236"/>
    </source>
</evidence>
<evidence type="ECO:0000256" key="5">
    <source>
        <dbReference type="ARBA" id="ARBA00022927"/>
    </source>
</evidence>
<keyword evidence="7 9" id="KW-0811">Translocation</keyword>
<dbReference type="AlphaFoldDB" id="A0A3M8DNN4"/>
<organism evidence="10 11">
    <name type="scientific">Brevibacillus fluminis</name>
    <dbReference type="NCBI Taxonomy" id="511487"/>
    <lineage>
        <taxon>Bacteria</taxon>
        <taxon>Bacillati</taxon>
        <taxon>Bacillota</taxon>
        <taxon>Bacilli</taxon>
        <taxon>Bacillales</taxon>
        <taxon>Paenibacillaceae</taxon>
        <taxon>Brevibacillus</taxon>
    </lineage>
</organism>
<evidence type="ECO:0000256" key="2">
    <source>
        <dbReference type="ARBA" id="ARBA00022448"/>
    </source>
</evidence>
<dbReference type="GO" id="GO:0008320">
    <property type="term" value="F:protein transmembrane transporter activity"/>
    <property type="evidence" value="ECO:0007669"/>
    <property type="project" value="UniProtKB-UniRule"/>
</dbReference>
<dbReference type="HAMAP" id="MF_00236">
    <property type="entry name" value="TatA_E"/>
    <property type="match status" value="1"/>
</dbReference>
<evidence type="ECO:0000256" key="3">
    <source>
        <dbReference type="ARBA" id="ARBA00022475"/>
    </source>
</evidence>
<dbReference type="OrthoDB" id="9800908at2"/>
<dbReference type="EMBL" id="RHHQ01000008">
    <property type="protein sequence ID" value="RNB89710.1"/>
    <property type="molecule type" value="Genomic_DNA"/>
</dbReference>
<dbReference type="InterPro" id="IPR006312">
    <property type="entry name" value="TatA/E"/>
</dbReference>
<dbReference type="GO" id="GO:0043953">
    <property type="term" value="P:protein transport by the Tat complex"/>
    <property type="evidence" value="ECO:0007669"/>
    <property type="project" value="UniProtKB-UniRule"/>
</dbReference>
<accession>A0A3M8DNN4</accession>
<evidence type="ECO:0000256" key="6">
    <source>
        <dbReference type="ARBA" id="ARBA00022989"/>
    </source>
</evidence>
<dbReference type="Proteomes" id="UP000271031">
    <property type="component" value="Unassembled WGS sequence"/>
</dbReference>
<keyword evidence="8 9" id="KW-0472">Membrane</keyword>
<keyword evidence="2 9" id="KW-0813">Transport</keyword>
<evidence type="ECO:0000256" key="7">
    <source>
        <dbReference type="ARBA" id="ARBA00023010"/>
    </source>
</evidence>